<keyword evidence="8" id="KW-0186">Copper</keyword>
<keyword evidence="7" id="KW-0560">Oxidoreductase</keyword>
<feature type="transmembrane region" description="Helical" evidence="16">
    <location>
        <begin position="140"/>
        <end position="167"/>
    </location>
</feature>
<keyword evidence="16" id="KW-1133">Transmembrane helix</keyword>
<comment type="caution">
    <text evidence="19">The sequence shown here is derived from an EMBL/GenBank/DDBJ whole genome shotgun (WGS) entry which is preliminary data.</text>
</comment>
<evidence type="ECO:0000259" key="18">
    <source>
        <dbReference type="Pfam" id="PF03443"/>
    </source>
</evidence>
<evidence type="ECO:0000256" key="1">
    <source>
        <dbReference type="ARBA" id="ARBA00001973"/>
    </source>
</evidence>
<dbReference type="CDD" id="cd21175">
    <property type="entry name" value="LPMO_AA9"/>
    <property type="match status" value="1"/>
</dbReference>
<evidence type="ECO:0000256" key="13">
    <source>
        <dbReference type="ARBA" id="ARBA00044502"/>
    </source>
</evidence>
<evidence type="ECO:0000256" key="11">
    <source>
        <dbReference type="ARBA" id="ARBA00023277"/>
    </source>
</evidence>
<dbReference type="Gene3D" id="2.70.50.70">
    <property type="match status" value="1"/>
</dbReference>
<organism evidence="19 20">
    <name type="scientific">Neurospora intermedia</name>
    <dbReference type="NCBI Taxonomy" id="5142"/>
    <lineage>
        <taxon>Eukaryota</taxon>
        <taxon>Fungi</taxon>
        <taxon>Dikarya</taxon>
        <taxon>Ascomycota</taxon>
        <taxon>Pezizomycotina</taxon>
        <taxon>Sordariomycetes</taxon>
        <taxon>Sordariomycetidae</taxon>
        <taxon>Sordariales</taxon>
        <taxon>Sordariaceae</taxon>
        <taxon>Neurospora</taxon>
    </lineage>
</organism>
<keyword evidence="4" id="KW-0479">Metal-binding</keyword>
<sequence length="322" mass="35099">MKTFATLLASIGLVAAHGFVDNATIGGQFYQFYQPYQDPYMGSPPDRISRKIPGNGPVEDVTSLAIQCNADSAPAKLHASAAAGSTVTLRWTIWPDSHVGPVITYMARCPDTGCQDWTPSASDKVWFKVKEGGREGTSNVWAAVSFLSFIFFLFFSFFFSCSLRSIFTYPWYGKRLIDTDDNEKTPLMTAPANYEYAIPSCLKPGYYLVRHEIIALHSAYSYPGAQFYPGCHQLQVTGSGTKTPSSGLVSFPGAYKSTDPGVTYNAYQGESFFFSFLFLFGKDDECGGEGGEGRGNMKVIANGDVMETAATYTIPGPAVFTC</sequence>
<keyword evidence="20" id="KW-1185">Reference proteome</keyword>
<comment type="catalytic activity">
    <reaction evidence="14">
        <text>[(1-&gt;4)-beta-D-glucosyl]n+m + reduced acceptor + O2 = 4-dehydro-beta-D-glucosyl-[(1-&gt;4)-beta-D-glucosyl]n-1 + [(1-&gt;4)-beta-D-glucosyl]m + acceptor + H2O.</text>
        <dbReference type="EC" id="1.14.99.56"/>
    </reaction>
</comment>
<evidence type="ECO:0000256" key="9">
    <source>
        <dbReference type="ARBA" id="ARBA00023033"/>
    </source>
</evidence>
<keyword evidence="5 17" id="KW-0732">Signal</keyword>
<evidence type="ECO:0000256" key="12">
    <source>
        <dbReference type="ARBA" id="ARBA00023326"/>
    </source>
</evidence>
<feature type="chain" id="PRO_5047168461" description="lytic cellulose monooxygenase (C4-dehydrogenating)" evidence="17">
    <location>
        <begin position="17"/>
        <end position="322"/>
    </location>
</feature>
<comment type="subcellular location">
    <subcellularLocation>
        <location evidence="2">Secreted</location>
    </subcellularLocation>
</comment>
<keyword evidence="10" id="KW-1015">Disulfide bond</keyword>
<evidence type="ECO:0000256" key="3">
    <source>
        <dbReference type="ARBA" id="ARBA00022525"/>
    </source>
</evidence>
<evidence type="ECO:0000256" key="15">
    <source>
        <dbReference type="ARBA" id="ARBA00047174"/>
    </source>
</evidence>
<accession>A0ABR3DIS4</accession>
<dbReference type="EMBL" id="JAVLET010000003">
    <property type="protein sequence ID" value="KAL0472575.1"/>
    <property type="molecule type" value="Genomic_DNA"/>
</dbReference>
<protein>
    <recommendedName>
        <fullName evidence="15">lytic cellulose monooxygenase (C4-dehydrogenating)</fullName>
        <ecNumber evidence="15">1.14.99.56</ecNumber>
    </recommendedName>
</protein>
<dbReference type="InterPro" id="IPR005103">
    <property type="entry name" value="AA9_LPMO"/>
</dbReference>
<keyword evidence="19" id="KW-0378">Hydrolase</keyword>
<proteinExistence type="inferred from homology"/>
<evidence type="ECO:0000313" key="19">
    <source>
        <dbReference type="EMBL" id="KAL0472575.1"/>
    </source>
</evidence>
<dbReference type="GO" id="GO:0016787">
    <property type="term" value="F:hydrolase activity"/>
    <property type="evidence" value="ECO:0007669"/>
    <property type="project" value="UniProtKB-KW"/>
</dbReference>
<comment type="cofactor">
    <cofactor evidence="1">
        <name>Cu(2+)</name>
        <dbReference type="ChEBI" id="CHEBI:29036"/>
    </cofactor>
</comment>
<keyword evidence="6" id="KW-0136">Cellulose degradation</keyword>
<evidence type="ECO:0000256" key="2">
    <source>
        <dbReference type="ARBA" id="ARBA00004613"/>
    </source>
</evidence>
<feature type="signal peptide" evidence="17">
    <location>
        <begin position="1"/>
        <end position="16"/>
    </location>
</feature>
<dbReference type="PANTHER" id="PTHR33353">
    <property type="entry name" value="PUTATIVE (AFU_ORTHOLOGUE AFUA_1G12560)-RELATED"/>
    <property type="match status" value="1"/>
</dbReference>
<evidence type="ECO:0000256" key="16">
    <source>
        <dbReference type="SAM" id="Phobius"/>
    </source>
</evidence>
<keyword evidence="16" id="KW-0472">Membrane</keyword>
<name>A0ABR3DIS4_NEUIN</name>
<keyword evidence="11" id="KW-0119">Carbohydrate metabolism</keyword>
<keyword evidence="3" id="KW-0964">Secreted</keyword>
<evidence type="ECO:0000256" key="4">
    <source>
        <dbReference type="ARBA" id="ARBA00022723"/>
    </source>
</evidence>
<dbReference type="PANTHER" id="PTHR33353:SF6">
    <property type="entry name" value="ENDOGLUCANASE IV"/>
    <property type="match status" value="1"/>
</dbReference>
<feature type="domain" description="Auxiliary Activity family 9 catalytic" evidence="18">
    <location>
        <begin position="17"/>
        <end position="268"/>
    </location>
</feature>
<evidence type="ECO:0000256" key="6">
    <source>
        <dbReference type="ARBA" id="ARBA00023001"/>
    </source>
</evidence>
<dbReference type="Pfam" id="PF03443">
    <property type="entry name" value="AA9"/>
    <property type="match status" value="1"/>
</dbReference>
<dbReference type="InterPro" id="IPR049892">
    <property type="entry name" value="AA9"/>
</dbReference>
<dbReference type="Proteomes" id="UP001451303">
    <property type="component" value="Unassembled WGS sequence"/>
</dbReference>
<evidence type="ECO:0000256" key="7">
    <source>
        <dbReference type="ARBA" id="ARBA00023002"/>
    </source>
</evidence>
<evidence type="ECO:0000256" key="8">
    <source>
        <dbReference type="ARBA" id="ARBA00023008"/>
    </source>
</evidence>
<evidence type="ECO:0000256" key="5">
    <source>
        <dbReference type="ARBA" id="ARBA00022729"/>
    </source>
</evidence>
<comment type="similarity">
    <text evidence="13">Belongs to the polysaccharide monooxygenase AA9 family.</text>
</comment>
<gene>
    <name evidence="19" type="ORF">QR685DRAFT_240242</name>
</gene>
<evidence type="ECO:0000256" key="10">
    <source>
        <dbReference type="ARBA" id="ARBA00023157"/>
    </source>
</evidence>
<keyword evidence="9" id="KW-0503">Monooxygenase</keyword>
<keyword evidence="16" id="KW-0812">Transmembrane</keyword>
<dbReference type="EC" id="1.14.99.56" evidence="15"/>
<evidence type="ECO:0000256" key="17">
    <source>
        <dbReference type="SAM" id="SignalP"/>
    </source>
</evidence>
<evidence type="ECO:0000313" key="20">
    <source>
        <dbReference type="Proteomes" id="UP001451303"/>
    </source>
</evidence>
<keyword evidence="12" id="KW-0624">Polysaccharide degradation</keyword>
<reference evidence="19 20" key="1">
    <citation type="submission" date="2023-09" db="EMBL/GenBank/DDBJ databases">
        <title>Multi-omics analysis of a traditional fermented food reveals byproduct-associated fungal strains for waste-to-food upcycling.</title>
        <authorList>
            <consortium name="Lawrence Berkeley National Laboratory"/>
            <person name="Rekdal V.M."/>
            <person name="Villalobos-Escobedo J.M."/>
            <person name="Rodriguez-Valeron N."/>
            <person name="Garcia M.O."/>
            <person name="Vasquez D.P."/>
            <person name="Damayanti I."/>
            <person name="Sorensen P.M."/>
            <person name="Baidoo E.E."/>
            <person name="De Carvalho A.C."/>
            <person name="Riley R."/>
            <person name="Lipzen A."/>
            <person name="He G."/>
            <person name="Yan M."/>
            <person name="Haridas S."/>
            <person name="Daum C."/>
            <person name="Yoshinaga Y."/>
            <person name="Ng V."/>
            <person name="Grigoriev I.V."/>
            <person name="Munk R."/>
            <person name="Nuraida L."/>
            <person name="Wijaya C.H."/>
            <person name="Morales P.-C."/>
            <person name="Keasling J.D."/>
        </authorList>
    </citation>
    <scope>NUCLEOTIDE SEQUENCE [LARGE SCALE GENOMIC DNA]</scope>
    <source>
        <strain evidence="19 20">FGSC 2613</strain>
    </source>
</reference>
<evidence type="ECO:0000256" key="14">
    <source>
        <dbReference type="ARBA" id="ARBA00045077"/>
    </source>
</evidence>